<feature type="compositionally biased region" description="Basic and acidic residues" evidence="4">
    <location>
        <begin position="255"/>
        <end position="264"/>
    </location>
</feature>
<feature type="compositionally biased region" description="Basic residues" evidence="4">
    <location>
        <begin position="585"/>
        <end position="594"/>
    </location>
</feature>
<feature type="compositionally biased region" description="Polar residues" evidence="4">
    <location>
        <begin position="113"/>
        <end position="143"/>
    </location>
</feature>
<dbReference type="EMBL" id="BRXX01000074">
    <property type="protein sequence ID" value="GMH87626.1"/>
    <property type="molecule type" value="Genomic_DNA"/>
</dbReference>
<dbReference type="Pfam" id="PF04615">
    <property type="entry name" value="Utp14"/>
    <property type="match status" value="1"/>
</dbReference>
<keyword evidence="6" id="KW-1185">Reference proteome</keyword>
<feature type="compositionally biased region" description="Basic residues" evidence="4">
    <location>
        <begin position="364"/>
        <end position="374"/>
    </location>
</feature>
<feature type="compositionally biased region" description="Basic and acidic residues" evidence="4">
    <location>
        <begin position="447"/>
        <end position="476"/>
    </location>
</feature>
<name>A0A9W7BB00_9STRA</name>
<comment type="subcellular location">
    <subcellularLocation>
        <location evidence="1">Nucleus</location>
        <location evidence="1">Nucleolus</location>
    </subcellularLocation>
</comment>
<keyword evidence="3" id="KW-0539">Nucleus</keyword>
<comment type="caution">
    <text evidence="5">The sequence shown here is derived from an EMBL/GenBank/DDBJ whole genome shotgun (WGS) entry which is preliminary data.</text>
</comment>
<feature type="compositionally biased region" description="Acidic residues" evidence="4">
    <location>
        <begin position="95"/>
        <end position="105"/>
    </location>
</feature>
<protein>
    <recommendedName>
        <fullName evidence="7">U3 small nucleolar RNA-associated protein 14</fullName>
    </recommendedName>
</protein>
<feature type="compositionally biased region" description="Basic and acidic residues" evidence="4">
    <location>
        <begin position="20"/>
        <end position="31"/>
    </location>
</feature>
<feature type="region of interest" description="Disordered" evidence="4">
    <location>
        <begin position="447"/>
        <end position="731"/>
    </location>
</feature>
<accession>A0A9W7BB00</accession>
<feature type="compositionally biased region" description="Basic and acidic residues" evidence="4">
    <location>
        <begin position="552"/>
        <end position="571"/>
    </location>
</feature>
<evidence type="ECO:0000256" key="3">
    <source>
        <dbReference type="ARBA" id="ARBA00023242"/>
    </source>
</evidence>
<dbReference type="GO" id="GO:0006364">
    <property type="term" value="P:rRNA processing"/>
    <property type="evidence" value="ECO:0007669"/>
    <property type="project" value="InterPro"/>
</dbReference>
<feature type="compositionally biased region" description="Low complexity" evidence="4">
    <location>
        <begin position="7"/>
        <end position="16"/>
    </location>
</feature>
<dbReference type="GO" id="GO:0032040">
    <property type="term" value="C:small-subunit processome"/>
    <property type="evidence" value="ECO:0007669"/>
    <property type="project" value="InterPro"/>
</dbReference>
<dbReference type="PANTHER" id="PTHR14150:SF12">
    <property type="entry name" value="U3 SMALL NUCLEOLAR RNA-ASSOCIATED PROTEIN 14 HOMOLOG A"/>
    <property type="match status" value="1"/>
</dbReference>
<feature type="region of interest" description="Disordered" evidence="4">
    <location>
        <begin position="1"/>
        <end position="143"/>
    </location>
</feature>
<feature type="compositionally biased region" description="Basic and acidic residues" evidence="4">
    <location>
        <begin position="648"/>
        <end position="675"/>
    </location>
</feature>
<sequence length="804" mass="90800">MPRTKAQKSSNKSSNKQAKKPTDFSKIKTADEYNQEYLDRSEDESEIDSDDAFDEEDEKKYGSLFANNNDDDDDSSDDDDDDDDSSANSNASYDSDSDSEEEEVDMLAALDNLPTSSKSNTRKSLSTSHASLPESRFSSQTNSSTLTMDALLNPVSSAPNYTTLRNTTSKIDATKSASSRLSDVVLDRAKRKVNYSSTKSDISNWTDAVKMNREAETLDFRPKGRERVTTNTLSSTFEAANDFEKKIEAALQKQKALEDSEHPGSFDSDDDLGHNKNLTISEVKKRHSELAKIRSLLFYEESKRHRLNKIKSKKYRKIRKKKSDREKSKELDLLAETDPSKLLEAEEKDAVKRMEERMSLQHRNTSKWARKQLRRGNIDTDTRRMLSEQIAISDKLRAKKDGIDEGTSSDSEDLEAVAREVINDTQGDGDEVEGRGLFKLDFMKRGMETQRKRAREEAEGILREIEEEEEWKRREEGGEESEGGESEGEEDQKEERVGREEAKRILEEGIERETRVGEGITIDISDSDSEDEAASSKMDKVENNKVTKKVSTRAEKAKEKDDLKKKQKEGAFETEDNPWMQQKQPSKKGSKKVASHSVVDVDAGVALMIDKTKVDVTGSTSDSENSESEDVTTLTQKQLVKRAFAGAKDARKDFEREKKALADRDSGKKEDDTEVKGWGSWTGVGVKPPSKKKRKKGKLAPPSKEPEKVKREDAKMPTVILNEKRHKKSSQFKVTTVPYPYTSAEQYERAMAGPIGSDWQTTKAVIEGTRPEIITRAGRIIDPAGKRMKRKIMEEKGGRRKFRA</sequence>
<feature type="compositionally biased region" description="Basic and acidic residues" evidence="4">
    <location>
        <begin position="493"/>
        <end position="516"/>
    </location>
</feature>
<feature type="region of interest" description="Disordered" evidence="4">
    <location>
        <begin position="252"/>
        <end position="275"/>
    </location>
</feature>
<reference evidence="6" key="1">
    <citation type="journal article" date="2023" name="Commun. Biol.">
        <title>Genome analysis of Parmales, the sister group of diatoms, reveals the evolutionary specialization of diatoms from phago-mixotrophs to photoautotrophs.</title>
        <authorList>
            <person name="Ban H."/>
            <person name="Sato S."/>
            <person name="Yoshikawa S."/>
            <person name="Yamada K."/>
            <person name="Nakamura Y."/>
            <person name="Ichinomiya M."/>
            <person name="Sato N."/>
            <person name="Blanc-Mathieu R."/>
            <person name="Endo H."/>
            <person name="Kuwata A."/>
            <person name="Ogata H."/>
        </authorList>
    </citation>
    <scope>NUCLEOTIDE SEQUENCE [LARGE SCALE GENOMIC DNA]</scope>
    <source>
        <strain evidence="6">NIES 3699</strain>
    </source>
</reference>
<evidence type="ECO:0000256" key="2">
    <source>
        <dbReference type="ARBA" id="ARBA00022553"/>
    </source>
</evidence>
<evidence type="ECO:0000313" key="6">
    <source>
        <dbReference type="Proteomes" id="UP001165160"/>
    </source>
</evidence>
<organism evidence="5 6">
    <name type="scientific">Triparma verrucosa</name>
    <dbReference type="NCBI Taxonomy" id="1606542"/>
    <lineage>
        <taxon>Eukaryota</taxon>
        <taxon>Sar</taxon>
        <taxon>Stramenopiles</taxon>
        <taxon>Ochrophyta</taxon>
        <taxon>Bolidophyceae</taxon>
        <taxon>Parmales</taxon>
        <taxon>Triparmaceae</taxon>
        <taxon>Triparma</taxon>
    </lineage>
</organism>
<feature type="compositionally biased region" description="Basic and acidic residues" evidence="4">
    <location>
        <begin position="704"/>
        <end position="715"/>
    </location>
</feature>
<dbReference type="AlphaFoldDB" id="A0A9W7BB00"/>
<evidence type="ECO:0000256" key="4">
    <source>
        <dbReference type="SAM" id="MobiDB-lite"/>
    </source>
</evidence>
<feature type="region of interest" description="Disordered" evidence="4">
    <location>
        <begin position="784"/>
        <end position="804"/>
    </location>
</feature>
<dbReference type="InterPro" id="IPR006709">
    <property type="entry name" value="SSU_processome_Utp14"/>
</dbReference>
<feature type="region of interest" description="Disordered" evidence="4">
    <location>
        <begin position="355"/>
        <end position="381"/>
    </location>
</feature>
<feature type="compositionally biased region" description="Acidic residues" evidence="4">
    <location>
        <begin position="41"/>
        <end position="57"/>
    </location>
</feature>
<keyword evidence="2" id="KW-0597">Phosphoprotein</keyword>
<dbReference type="Proteomes" id="UP001165160">
    <property type="component" value="Unassembled WGS sequence"/>
</dbReference>
<evidence type="ECO:0000256" key="1">
    <source>
        <dbReference type="ARBA" id="ARBA00004604"/>
    </source>
</evidence>
<feature type="compositionally biased region" description="Acidic residues" evidence="4">
    <location>
        <begin position="69"/>
        <end position="85"/>
    </location>
</feature>
<dbReference type="PANTHER" id="PTHR14150">
    <property type="entry name" value="U3 SMALL NUCLEOLAR RNA-ASSOCIATED PROTEIN 14"/>
    <property type="match status" value="1"/>
</dbReference>
<evidence type="ECO:0008006" key="7">
    <source>
        <dbReference type="Google" id="ProtNLM"/>
    </source>
</evidence>
<proteinExistence type="predicted"/>
<feature type="compositionally biased region" description="Basic residues" evidence="4">
    <location>
        <begin position="689"/>
        <end position="698"/>
    </location>
</feature>
<gene>
    <name evidence="5" type="ORF">TrVE_jg2634</name>
</gene>
<feature type="compositionally biased region" description="Acidic residues" evidence="4">
    <location>
        <begin position="477"/>
        <end position="492"/>
    </location>
</feature>
<evidence type="ECO:0000313" key="5">
    <source>
        <dbReference type="EMBL" id="GMH87626.1"/>
    </source>
</evidence>